<dbReference type="Proteomes" id="UP000467124">
    <property type="component" value="Unassembled WGS sequence"/>
</dbReference>
<organism evidence="2 3">
    <name type="scientific">Nocardiopsis alba</name>
    <dbReference type="NCBI Taxonomy" id="53437"/>
    <lineage>
        <taxon>Bacteria</taxon>
        <taxon>Bacillati</taxon>
        <taxon>Actinomycetota</taxon>
        <taxon>Actinomycetes</taxon>
        <taxon>Streptosporangiales</taxon>
        <taxon>Nocardiopsidaceae</taxon>
        <taxon>Nocardiopsis</taxon>
    </lineage>
</organism>
<name>A0A7K2IL73_9ACTN</name>
<protein>
    <submittedName>
        <fullName evidence="2">AAA family ATPase</fullName>
    </submittedName>
</protein>
<proteinExistence type="predicted"/>
<feature type="region of interest" description="Disordered" evidence="1">
    <location>
        <begin position="153"/>
        <end position="174"/>
    </location>
</feature>
<evidence type="ECO:0000313" key="3">
    <source>
        <dbReference type="Proteomes" id="UP000467124"/>
    </source>
</evidence>
<dbReference type="AlphaFoldDB" id="A0A7K2IL73"/>
<evidence type="ECO:0000313" key="2">
    <source>
        <dbReference type="EMBL" id="MYR30722.1"/>
    </source>
</evidence>
<dbReference type="InterPro" id="IPR027417">
    <property type="entry name" value="P-loop_NTPase"/>
</dbReference>
<accession>A0A7K2IL73</accession>
<dbReference type="RefSeq" id="WP_161109904.1">
    <property type="nucleotide sequence ID" value="NZ_JBHXVI010000018.1"/>
</dbReference>
<comment type="caution">
    <text evidence="2">The sequence shown here is derived from an EMBL/GenBank/DDBJ whole genome shotgun (WGS) entry which is preliminary data.</text>
</comment>
<gene>
    <name evidence="2" type="ORF">GTW20_00190</name>
</gene>
<evidence type="ECO:0000256" key="1">
    <source>
        <dbReference type="SAM" id="MobiDB-lite"/>
    </source>
</evidence>
<sequence>MDEQVPTVFLLVGLTGSGKTTYARSVLEPRGVVRVSVDEEVHRRHGRYGVDYPEWEYFDRQAPVLVWARERLAELVTEGRDVVVDHGLWRRAERAEWKKLVEAAGARWRLLYFPVVREELLRRLAERNRRADANALTVSEEALDDFVARFDPPENEGEEVIAPDSFPRGSASSR</sequence>
<reference evidence="2 3" key="1">
    <citation type="journal article" date="2019" name="Nat. Commun.">
        <title>The antimicrobial potential of Streptomyces from insect microbiomes.</title>
        <authorList>
            <person name="Chevrette M.G."/>
            <person name="Carlson C.M."/>
            <person name="Ortega H.E."/>
            <person name="Thomas C."/>
            <person name="Ananiev G.E."/>
            <person name="Barns K.J."/>
            <person name="Book A.J."/>
            <person name="Cagnazzo J."/>
            <person name="Carlos C."/>
            <person name="Flanigan W."/>
            <person name="Grubbs K.J."/>
            <person name="Horn H.A."/>
            <person name="Hoffmann F.M."/>
            <person name="Klassen J.L."/>
            <person name="Knack J.J."/>
            <person name="Lewin G.R."/>
            <person name="McDonald B.R."/>
            <person name="Muller L."/>
            <person name="Melo W.G.P."/>
            <person name="Pinto-Tomas A.A."/>
            <person name="Schmitz A."/>
            <person name="Wendt-Pienkowski E."/>
            <person name="Wildman S."/>
            <person name="Zhao M."/>
            <person name="Zhang F."/>
            <person name="Bugni T.S."/>
            <person name="Andes D.R."/>
            <person name="Pupo M.T."/>
            <person name="Currie C.R."/>
        </authorList>
    </citation>
    <scope>NUCLEOTIDE SEQUENCE [LARGE SCALE GENOMIC DNA]</scope>
    <source>
        <strain evidence="2 3">SID5840</strain>
    </source>
</reference>
<dbReference type="SUPFAM" id="SSF52540">
    <property type="entry name" value="P-loop containing nucleoside triphosphate hydrolases"/>
    <property type="match status" value="1"/>
</dbReference>
<dbReference type="Gene3D" id="3.40.50.300">
    <property type="entry name" value="P-loop containing nucleotide triphosphate hydrolases"/>
    <property type="match status" value="1"/>
</dbReference>
<dbReference type="EMBL" id="WWHY01000001">
    <property type="protein sequence ID" value="MYR30722.1"/>
    <property type="molecule type" value="Genomic_DNA"/>
</dbReference>
<dbReference type="Pfam" id="PF13671">
    <property type="entry name" value="AAA_33"/>
    <property type="match status" value="1"/>
</dbReference>